<feature type="region of interest" description="Disordered" evidence="1">
    <location>
        <begin position="58"/>
        <end position="97"/>
    </location>
</feature>
<dbReference type="STRING" id="667725.A0A0L0F7K1"/>
<evidence type="ECO:0000256" key="1">
    <source>
        <dbReference type="SAM" id="MobiDB-lite"/>
    </source>
</evidence>
<dbReference type="GeneID" id="25915250"/>
<name>A0A0L0F7K1_9EUKA</name>
<evidence type="ECO:0000313" key="3">
    <source>
        <dbReference type="Proteomes" id="UP000054560"/>
    </source>
</evidence>
<dbReference type="InterPro" id="IPR009563">
    <property type="entry name" value="SSSCA1"/>
</dbReference>
<dbReference type="PANTHER" id="PTHR16537:SF1">
    <property type="entry name" value="PROTEIN ZNRD2"/>
    <property type="match status" value="1"/>
</dbReference>
<dbReference type="eggNOG" id="KOG4537">
    <property type="taxonomic scope" value="Eukaryota"/>
</dbReference>
<reference evidence="2 3" key="1">
    <citation type="submission" date="2011-02" db="EMBL/GenBank/DDBJ databases">
        <title>The Genome Sequence of Sphaeroforma arctica JP610.</title>
        <authorList>
            <consortium name="The Broad Institute Genome Sequencing Platform"/>
            <person name="Russ C."/>
            <person name="Cuomo C."/>
            <person name="Young S.K."/>
            <person name="Zeng Q."/>
            <person name="Gargeya S."/>
            <person name="Alvarado L."/>
            <person name="Berlin A."/>
            <person name="Chapman S.B."/>
            <person name="Chen Z."/>
            <person name="Freedman E."/>
            <person name="Gellesch M."/>
            <person name="Goldberg J."/>
            <person name="Griggs A."/>
            <person name="Gujja S."/>
            <person name="Heilman E."/>
            <person name="Heiman D."/>
            <person name="Howarth C."/>
            <person name="Mehta T."/>
            <person name="Neiman D."/>
            <person name="Pearson M."/>
            <person name="Roberts A."/>
            <person name="Saif S."/>
            <person name="Shea T."/>
            <person name="Shenoy N."/>
            <person name="Sisk P."/>
            <person name="Stolte C."/>
            <person name="Sykes S."/>
            <person name="White J."/>
            <person name="Yandava C."/>
            <person name="Burger G."/>
            <person name="Gray M.W."/>
            <person name="Holland P.W.H."/>
            <person name="King N."/>
            <person name="Lang F.B.F."/>
            <person name="Roger A.J."/>
            <person name="Ruiz-Trillo I."/>
            <person name="Haas B."/>
            <person name="Nusbaum C."/>
            <person name="Birren B."/>
        </authorList>
    </citation>
    <scope>NUCLEOTIDE SEQUENCE [LARGE SCALE GENOMIC DNA]</scope>
    <source>
        <strain evidence="2 3">JP610</strain>
    </source>
</reference>
<gene>
    <name evidence="2" type="ORF">SARC_14746</name>
</gene>
<dbReference type="InterPro" id="IPR051888">
    <property type="entry name" value="UPF0148_domain"/>
</dbReference>
<feature type="region of interest" description="Disordered" evidence="1">
    <location>
        <begin position="168"/>
        <end position="214"/>
    </location>
</feature>
<evidence type="ECO:0000313" key="2">
    <source>
        <dbReference type="EMBL" id="KNC72695.1"/>
    </source>
</evidence>
<feature type="non-terminal residue" evidence="2">
    <location>
        <position position="306"/>
    </location>
</feature>
<sequence length="306" mass="33535">MSRTDRVSAALGPALMRGDTMLAESCFDCGTVLMRTRNTNIEYCVLCMLEASEAKNANSETKEPSCSHDVQVSPTPEVERVENERVSPDTTEYETKQSNVVCEDPAEILRKRRAKRDGISDLIGEKMLQGYAMSGSYCDKCTTVLLCDKEKNMCCFGCAYDMAKRPPRKAVPEVTPHATTTTDNKTRNATPHTNTSADTSSNAQSHSITHVDNTSPTQIKVAKIEAEDTSERAAQLIGEALLAGNVMLHKACDTCGTVLLRDSSRVEFCVLCKGDRDATSREKETHVVAVETNEESRVQRAAEPTP</sequence>
<dbReference type="OrthoDB" id="28939at2759"/>
<organism evidence="2 3">
    <name type="scientific">Sphaeroforma arctica JP610</name>
    <dbReference type="NCBI Taxonomy" id="667725"/>
    <lineage>
        <taxon>Eukaryota</taxon>
        <taxon>Ichthyosporea</taxon>
        <taxon>Ichthyophonida</taxon>
        <taxon>Sphaeroforma</taxon>
    </lineage>
</organism>
<dbReference type="Pfam" id="PF06677">
    <property type="entry name" value="Auto_anti-p27"/>
    <property type="match status" value="3"/>
</dbReference>
<dbReference type="PANTHER" id="PTHR16537">
    <property type="entry name" value="SJOEGREN SYNDROME/SCLERODERMA AUTOANTIGEN 1"/>
    <property type="match status" value="1"/>
</dbReference>
<feature type="compositionally biased region" description="Low complexity" evidence="1">
    <location>
        <begin position="178"/>
        <end position="190"/>
    </location>
</feature>
<accession>A0A0L0F7K1</accession>
<protein>
    <recommendedName>
        <fullName evidence="4">Sjoegren syndrome/scleroderma autoantigen 1</fullName>
    </recommendedName>
</protein>
<dbReference type="AlphaFoldDB" id="A0A0L0F7K1"/>
<evidence type="ECO:0008006" key="4">
    <source>
        <dbReference type="Google" id="ProtNLM"/>
    </source>
</evidence>
<dbReference type="Proteomes" id="UP000054560">
    <property type="component" value="Unassembled WGS sequence"/>
</dbReference>
<feature type="compositionally biased region" description="Polar residues" evidence="1">
    <location>
        <begin position="191"/>
        <end position="214"/>
    </location>
</feature>
<feature type="compositionally biased region" description="Basic and acidic residues" evidence="1">
    <location>
        <begin position="77"/>
        <end position="87"/>
    </location>
</feature>
<proteinExistence type="predicted"/>
<dbReference type="RefSeq" id="XP_014146597.1">
    <property type="nucleotide sequence ID" value="XM_014291122.1"/>
</dbReference>
<dbReference type="EMBL" id="KQ246642">
    <property type="protein sequence ID" value="KNC72695.1"/>
    <property type="molecule type" value="Genomic_DNA"/>
</dbReference>
<keyword evidence="3" id="KW-1185">Reference proteome</keyword>